<evidence type="ECO:0000313" key="8">
    <source>
        <dbReference type="Proteomes" id="UP000799767"/>
    </source>
</evidence>
<evidence type="ECO:0000256" key="4">
    <source>
        <dbReference type="ARBA" id="ARBA00023002"/>
    </source>
</evidence>
<sequence>MKVIVVGAGLSGIGTALAFRRYVKQKVEIKIYDRANAHDTGLYGWNDHADLRLKNQGAAISLQANALRVLQDLDPELAATVRASGFPCKGFTWKTAGNYSLGREHVDLLPISRPVLVQCLAKALPADVAVQYRTISKVEVGNAQKPRLHFEDGATEEADLVVGADGIRSMTRQALFGDDERYQPNYLGHCAVGGVLDRKVSLPQSYLDDPTIMFYEGPNGFFGYSGLSQADPTKILYFSIYDSPAPDRHNLDYDLINQELRERHADFADPLIGLCLSEAKVDNVYPVCWLPDLPRWGRDGVVLVGDAAHAMTPASGQGGSQAFEDAQTLGLLLAGHLERHGTAEAVEHTITGLYNVRHRHVDALKAKGLSVKEPERPWSTLTTALVYVGLLVLVQVKNISGYLGTTDPVRNWDSKREVAKYLGSS</sequence>
<dbReference type="Gene3D" id="3.50.50.60">
    <property type="entry name" value="FAD/NAD(P)-binding domain"/>
    <property type="match status" value="1"/>
</dbReference>
<evidence type="ECO:0000256" key="5">
    <source>
        <dbReference type="ARBA" id="ARBA00023033"/>
    </source>
</evidence>
<dbReference type="InterPro" id="IPR036188">
    <property type="entry name" value="FAD/NAD-bd_sf"/>
</dbReference>
<dbReference type="OrthoDB" id="16820at2759"/>
<dbReference type="SUPFAM" id="SSF51905">
    <property type="entry name" value="FAD/NAD(P)-binding domain"/>
    <property type="match status" value="1"/>
</dbReference>
<evidence type="ECO:0000256" key="3">
    <source>
        <dbReference type="ARBA" id="ARBA00022827"/>
    </source>
</evidence>
<keyword evidence="4" id="KW-0560">Oxidoreductase</keyword>
<accession>A0A6A6PVB0</accession>
<reference evidence="7" key="1">
    <citation type="journal article" date="2020" name="Stud. Mycol.">
        <title>101 Dothideomycetes genomes: a test case for predicting lifestyles and emergence of pathogens.</title>
        <authorList>
            <person name="Haridas S."/>
            <person name="Albert R."/>
            <person name="Binder M."/>
            <person name="Bloem J."/>
            <person name="Labutti K."/>
            <person name="Salamov A."/>
            <person name="Andreopoulos B."/>
            <person name="Baker S."/>
            <person name="Barry K."/>
            <person name="Bills G."/>
            <person name="Bluhm B."/>
            <person name="Cannon C."/>
            <person name="Castanera R."/>
            <person name="Culley D."/>
            <person name="Daum C."/>
            <person name="Ezra D."/>
            <person name="Gonzalez J."/>
            <person name="Henrissat B."/>
            <person name="Kuo A."/>
            <person name="Liang C."/>
            <person name="Lipzen A."/>
            <person name="Lutzoni F."/>
            <person name="Magnuson J."/>
            <person name="Mondo S."/>
            <person name="Nolan M."/>
            <person name="Ohm R."/>
            <person name="Pangilinan J."/>
            <person name="Park H.-J."/>
            <person name="Ramirez L."/>
            <person name="Alfaro M."/>
            <person name="Sun H."/>
            <person name="Tritt A."/>
            <person name="Yoshinaga Y."/>
            <person name="Zwiers L.-H."/>
            <person name="Turgeon B."/>
            <person name="Goodwin S."/>
            <person name="Spatafora J."/>
            <person name="Crous P."/>
            <person name="Grigoriev I."/>
        </authorList>
    </citation>
    <scope>NUCLEOTIDE SEQUENCE</scope>
    <source>
        <strain evidence="7">CBS 113389</strain>
    </source>
</reference>
<dbReference type="EMBL" id="MU001635">
    <property type="protein sequence ID" value="KAF2483403.1"/>
    <property type="molecule type" value="Genomic_DNA"/>
</dbReference>
<dbReference type="InterPro" id="IPR050493">
    <property type="entry name" value="FAD-dep_Monooxygenase_BioMet"/>
</dbReference>
<dbReference type="InterPro" id="IPR002938">
    <property type="entry name" value="FAD-bd"/>
</dbReference>
<keyword evidence="8" id="KW-1185">Reference proteome</keyword>
<organism evidence="7 8">
    <name type="scientific">Neohortaea acidophila</name>
    <dbReference type="NCBI Taxonomy" id="245834"/>
    <lineage>
        <taxon>Eukaryota</taxon>
        <taxon>Fungi</taxon>
        <taxon>Dikarya</taxon>
        <taxon>Ascomycota</taxon>
        <taxon>Pezizomycotina</taxon>
        <taxon>Dothideomycetes</taxon>
        <taxon>Dothideomycetidae</taxon>
        <taxon>Mycosphaerellales</taxon>
        <taxon>Teratosphaeriaceae</taxon>
        <taxon>Neohortaea</taxon>
    </lineage>
</organism>
<dbReference type="PANTHER" id="PTHR13789:SF309">
    <property type="entry name" value="PUTATIVE (AFU_ORTHOLOGUE AFUA_6G14510)-RELATED"/>
    <property type="match status" value="1"/>
</dbReference>
<dbReference type="Proteomes" id="UP000799767">
    <property type="component" value="Unassembled WGS sequence"/>
</dbReference>
<dbReference type="GO" id="GO:0071949">
    <property type="term" value="F:FAD binding"/>
    <property type="evidence" value="ECO:0007669"/>
    <property type="project" value="InterPro"/>
</dbReference>
<dbReference type="Pfam" id="PF01494">
    <property type="entry name" value="FAD_binding_3"/>
    <property type="match status" value="1"/>
</dbReference>
<protein>
    <recommendedName>
        <fullName evidence="6">FAD-binding domain-containing protein</fullName>
    </recommendedName>
</protein>
<keyword evidence="3" id="KW-0274">FAD</keyword>
<dbReference type="RefSeq" id="XP_033589973.1">
    <property type="nucleotide sequence ID" value="XM_033729581.1"/>
</dbReference>
<proteinExistence type="inferred from homology"/>
<dbReference type="AlphaFoldDB" id="A0A6A6PVB0"/>
<feature type="domain" description="FAD-binding" evidence="6">
    <location>
        <begin position="116"/>
        <end position="343"/>
    </location>
</feature>
<dbReference type="GO" id="GO:0004497">
    <property type="term" value="F:monooxygenase activity"/>
    <property type="evidence" value="ECO:0007669"/>
    <property type="project" value="UniProtKB-KW"/>
</dbReference>
<gene>
    <name evidence="7" type="ORF">BDY17DRAFT_146778</name>
</gene>
<name>A0A6A6PVB0_9PEZI</name>
<keyword evidence="5" id="KW-0503">Monooxygenase</keyword>
<comment type="similarity">
    <text evidence="1">Belongs to the paxM FAD-dependent monooxygenase family.</text>
</comment>
<evidence type="ECO:0000313" key="7">
    <source>
        <dbReference type="EMBL" id="KAF2483403.1"/>
    </source>
</evidence>
<evidence type="ECO:0000259" key="6">
    <source>
        <dbReference type="Pfam" id="PF01494"/>
    </source>
</evidence>
<evidence type="ECO:0000256" key="1">
    <source>
        <dbReference type="ARBA" id="ARBA00007992"/>
    </source>
</evidence>
<dbReference type="GeneID" id="54470583"/>
<dbReference type="PANTHER" id="PTHR13789">
    <property type="entry name" value="MONOOXYGENASE"/>
    <property type="match status" value="1"/>
</dbReference>
<dbReference type="PRINTS" id="PR00420">
    <property type="entry name" value="RNGMNOXGNASE"/>
</dbReference>
<keyword evidence="2" id="KW-0285">Flavoprotein</keyword>
<evidence type="ECO:0000256" key="2">
    <source>
        <dbReference type="ARBA" id="ARBA00022630"/>
    </source>
</evidence>